<organism evidence="1">
    <name type="scientific">marine sediment metagenome</name>
    <dbReference type="NCBI Taxonomy" id="412755"/>
    <lineage>
        <taxon>unclassified sequences</taxon>
        <taxon>metagenomes</taxon>
        <taxon>ecological metagenomes</taxon>
    </lineage>
</organism>
<evidence type="ECO:0000313" key="1">
    <source>
        <dbReference type="EMBL" id="KKM24550.1"/>
    </source>
</evidence>
<gene>
    <name evidence="1" type="ORF">LCGC14_1604070</name>
</gene>
<dbReference type="EMBL" id="LAZR01012904">
    <property type="protein sequence ID" value="KKM24550.1"/>
    <property type="molecule type" value="Genomic_DNA"/>
</dbReference>
<reference evidence="1" key="1">
    <citation type="journal article" date="2015" name="Nature">
        <title>Complex archaea that bridge the gap between prokaryotes and eukaryotes.</title>
        <authorList>
            <person name="Spang A."/>
            <person name="Saw J.H."/>
            <person name="Jorgensen S.L."/>
            <person name="Zaremba-Niedzwiedzka K."/>
            <person name="Martijn J."/>
            <person name="Lind A.E."/>
            <person name="van Eijk R."/>
            <person name="Schleper C."/>
            <person name="Guy L."/>
            <person name="Ettema T.J."/>
        </authorList>
    </citation>
    <scope>NUCLEOTIDE SEQUENCE</scope>
</reference>
<dbReference type="AlphaFoldDB" id="A0A0F9LAE9"/>
<comment type="caution">
    <text evidence="1">The sequence shown here is derived from an EMBL/GenBank/DDBJ whole genome shotgun (WGS) entry which is preliminary data.</text>
</comment>
<sequence>MKKLEKILMYVVPLTFLVSTLYYRQQIKSQERNYGRAIQDYLDDIRSEGL</sequence>
<proteinExistence type="predicted"/>
<name>A0A0F9LAE9_9ZZZZ</name>
<protein>
    <submittedName>
        <fullName evidence="1">Uncharacterized protein</fullName>
    </submittedName>
</protein>
<accession>A0A0F9LAE9</accession>